<evidence type="ECO:0000313" key="1">
    <source>
        <dbReference type="EMBL" id="CAB4198277.1"/>
    </source>
</evidence>
<sequence length="153" mass="16708">MSLISETESFVMACAQVVGAGKFCNAPCAPGRIRCREHEERVNDARLANQALEAARQRVLVRLEERADDLATGLIEIALDINTPAAVRVSAIAQGFKVLGLDKVDINLTATVQETTPDRLERDRRLLDLLEKAGAEDRSLALRKVLAVETTAK</sequence>
<accession>A0A6J5RVF2</accession>
<evidence type="ECO:0000313" key="2">
    <source>
        <dbReference type="EMBL" id="CAB5227588.1"/>
    </source>
</evidence>
<name>A0A6J5RVF2_9CAUD</name>
<proteinExistence type="predicted"/>
<dbReference type="EMBL" id="LR798370">
    <property type="protein sequence ID" value="CAB5227588.1"/>
    <property type="molecule type" value="Genomic_DNA"/>
</dbReference>
<reference evidence="1" key="1">
    <citation type="submission" date="2020-05" db="EMBL/GenBank/DDBJ databases">
        <authorList>
            <person name="Chiriac C."/>
            <person name="Salcher M."/>
            <person name="Ghai R."/>
            <person name="Kavagutti S V."/>
        </authorList>
    </citation>
    <scope>NUCLEOTIDE SEQUENCE</scope>
</reference>
<dbReference type="EMBL" id="LR797265">
    <property type="protein sequence ID" value="CAB4198277.1"/>
    <property type="molecule type" value="Genomic_DNA"/>
</dbReference>
<organism evidence="1">
    <name type="scientific">uncultured Caudovirales phage</name>
    <dbReference type="NCBI Taxonomy" id="2100421"/>
    <lineage>
        <taxon>Viruses</taxon>
        <taxon>Duplodnaviria</taxon>
        <taxon>Heunggongvirae</taxon>
        <taxon>Uroviricota</taxon>
        <taxon>Caudoviricetes</taxon>
        <taxon>Peduoviridae</taxon>
        <taxon>Maltschvirus</taxon>
        <taxon>Maltschvirus maltsch</taxon>
    </lineage>
</organism>
<gene>
    <name evidence="1" type="ORF">UFOVP1306_64</name>
    <name evidence="2" type="ORF">UFOVP1519_65</name>
</gene>
<protein>
    <submittedName>
        <fullName evidence="1">Uncharacterized protein</fullName>
    </submittedName>
</protein>